<dbReference type="eggNOG" id="ENOG502SUQY">
    <property type="taxonomic scope" value="Eukaryota"/>
</dbReference>
<reference evidence="1 2" key="1">
    <citation type="journal article" date="2012" name="Science">
        <title>The Paleozoic origin of enzymatic lignin decomposition reconstructed from 31 fungal genomes.</title>
        <authorList>
            <person name="Floudas D."/>
            <person name="Binder M."/>
            <person name="Riley R."/>
            <person name="Barry K."/>
            <person name="Blanchette R.A."/>
            <person name="Henrissat B."/>
            <person name="Martinez A.T."/>
            <person name="Otillar R."/>
            <person name="Spatafora J.W."/>
            <person name="Yadav J.S."/>
            <person name="Aerts A."/>
            <person name="Benoit I."/>
            <person name="Boyd A."/>
            <person name="Carlson A."/>
            <person name="Copeland A."/>
            <person name="Coutinho P.M."/>
            <person name="de Vries R.P."/>
            <person name="Ferreira P."/>
            <person name="Findley K."/>
            <person name="Foster B."/>
            <person name="Gaskell J."/>
            <person name="Glotzer D."/>
            <person name="Gorecki P."/>
            <person name="Heitman J."/>
            <person name="Hesse C."/>
            <person name="Hori C."/>
            <person name="Igarashi K."/>
            <person name="Jurgens J.A."/>
            <person name="Kallen N."/>
            <person name="Kersten P."/>
            <person name="Kohler A."/>
            <person name="Kuees U."/>
            <person name="Kumar T.K.A."/>
            <person name="Kuo A."/>
            <person name="LaButti K."/>
            <person name="Larrondo L.F."/>
            <person name="Lindquist E."/>
            <person name="Ling A."/>
            <person name="Lombard V."/>
            <person name="Lucas S."/>
            <person name="Lundell T."/>
            <person name="Martin R."/>
            <person name="McLaughlin D.J."/>
            <person name="Morgenstern I."/>
            <person name="Morin E."/>
            <person name="Murat C."/>
            <person name="Nagy L.G."/>
            <person name="Nolan M."/>
            <person name="Ohm R.A."/>
            <person name="Patyshakuliyeva A."/>
            <person name="Rokas A."/>
            <person name="Ruiz-Duenas F.J."/>
            <person name="Sabat G."/>
            <person name="Salamov A."/>
            <person name="Samejima M."/>
            <person name="Schmutz J."/>
            <person name="Slot J.C."/>
            <person name="St John F."/>
            <person name="Stenlid J."/>
            <person name="Sun H."/>
            <person name="Sun S."/>
            <person name="Syed K."/>
            <person name="Tsang A."/>
            <person name="Wiebenga A."/>
            <person name="Young D."/>
            <person name="Pisabarro A."/>
            <person name="Eastwood D.C."/>
            <person name="Martin F."/>
            <person name="Cullen D."/>
            <person name="Grigoriev I.V."/>
            <person name="Hibbett D.S."/>
        </authorList>
    </citation>
    <scope>NUCLEOTIDE SEQUENCE [LARGE SCALE GENOMIC DNA]</scope>
    <source>
        <strain evidence="1 2">ATCC 11539</strain>
    </source>
</reference>
<accession>S7Q6S5</accession>
<dbReference type="Proteomes" id="UP000030669">
    <property type="component" value="Unassembled WGS sequence"/>
</dbReference>
<proteinExistence type="predicted"/>
<organism evidence="1 2">
    <name type="scientific">Gloeophyllum trabeum (strain ATCC 11539 / FP-39264 / Madison 617)</name>
    <name type="common">Brown rot fungus</name>
    <dbReference type="NCBI Taxonomy" id="670483"/>
    <lineage>
        <taxon>Eukaryota</taxon>
        <taxon>Fungi</taxon>
        <taxon>Dikarya</taxon>
        <taxon>Basidiomycota</taxon>
        <taxon>Agaricomycotina</taxon>
        <taxon>Agaricomycetes</taxon>
        <taxon>Gloeophyllales</taxon>
        <taxon>Gloeophyllaceae</taxon>
        <taxon>Gloeophyllum</taxon>
    </lineage>
</organism>
<dbReference type="KEGG" id="gtr:GLOTRDRAFT_76550"/>
<dbReference type="EMBL" id="KB469302">
    <property type="protein sequence ID" value="EPQ55232.1"/>
    <property type="molecule type" value="Genomic_DNA"/>
</dbReference>
<dbReference type="OMA" id="GWRETIF"/>
<evidence type="ECO:0000313" key="2">
    <source>
        <dbReference type="Proteomes" id="UP000030669"/>
    </source>
</evidence>
<dbReference type="OrthoDB" id="2596179at2759"/>
<sequence>MSRTSYLPHIIYSVALTSVSIHLLWQRKTAEAQKASVLAQTSILEDIAQRLRSNDDLSDEEYTRLRNLARKKGEAVFNPAEVKNEEIGWKDVFLGKKIEEEQATKIAELERLEWEKLRAEFKDLDSQP</sequence>
<dbReference type="GeneID" id="19308619"/>
<name>S7Q6S5_GLOTA</name>
<dbReference type="HOGENOM" id="CLU_119662_0_0_1"/>
<protein>
    <submittedName>
        <fullName evidence="1">Uncharacterized protein</fullName>
    </submittedName>
</protein>
<gene>
    <name evidence="1" type="ORF">GLOTRDRAFT_76550</name>
</gene>
<evidence type="ECO:0000313" key="1">
    <source>
        <dbReference type="EMBL" id="EPQ55232.1"/>
    </source>
</evidence>
<keyword evidence="2" id="KW-1185">Reference proteome</keyword>
<dbReference type="AlphaFoldDB" id="S7Q6S5"/>
<dbReference type="RefSeq" id="XP_007866384.1">
    <property type="nucleotide sequence ID" value="XM_007868193.1"/>
</dbReference>